<keyword evidence="1" id="KW-0472">Membrane</keyword>
<dbReference type="RefSeq" id="WP_106138046.1">
    <property type="nucleotide sequence ID" value="NZ_PVTE01000009.1"/>
</dbReference>
<dbReference type="InterPro" id="IPR037185">
    <property type="entry name" value="EmrE-like"/>
</dbReference>
<keyword evidence="1" id="KW-0812">Transmembrane</keyword>
<dbReference type="OrthoDB" id="1524053at2"/>
<evidence type="ECO:0000313" key="3">
    <source>
        <dbReference type="Proteomes" id="UP000238375"/>
    </source>
</evidence>
<feature type="transmembrane region" description="Helical" evidence="1">
    <location>
        <begin position="281"/>
        <end position="301"/>
    </location>
</feature>
<feature type="transmembrane region" description="Helical" evidence="1">
    <location>
        <begin position="223"/>
        <end position="247"/>
    </location>
</feature>
<dbReference type="SUPFAM" id="SSF103481">
    <property type="entry name" value="Multidrug resistance efflux transporter EmrE"/>
    <property type="match status" value="1"/>
</dbReference>
<keyword evidence="1" id="KW-1133">Transmembrane helix</keyword>
<evidence type="ECO:0000313" key="2">
    <source>
        <dbReference type="EMBL" id="PRY38311.1"/>
    </source>
</evidence>
<organism evidence="2 3">
    <name type="scientific">Spirosoma oryzae</name>
    <dbReference type="NCBI Taxonomy" id="1469603"/>
    <lineage>
        <taxon>Bacteria</taxon>
        <taxon>Pseudomonadati</taxon>
        <taxon>Bacteroidota</taxon>
        <taxon>Cytophagia</taxon>
        <taxon>Cytophagales</taxon>
        <taxon>Cytophagaceae</taxon>
        <taxon>Spirosoma</taxon>
    </lineage>
</organism>
<feature type="transmembrane region" description="Helical" evidence="1">
    <location>
        <begin position="61"/>
        <end position="81"/>
    </location>
</feature>
<dbReference type="Proteomes" id="UP000238375">
    <property type="component" value="Unassembled WGS sequence"/>
</dbReference>
<feature type="transmembrane region" description="Helical" evidence="1">
    <location>
        <begin position="190"/>
        <end position="211"/>
    </location>
</feature>
<feature type="transmembrane region" description="Helical" evidence="1">
    <location>
        <begin position="253"/>
        <end position="274"/>
    </location>
</feature>
<evidence type="ECO:0000256" key="1">
    <source>
        <dbReference type="SAM" id="Phobius"/>
    </source>
</evidence>
<reference evidence="2 3" key="1">
    <citation type="submission" date="2018-03" db="EMBL/GenBank/DDBJ databases">
        <title>Genomic Encyclopedia of Archaeal and Bacterial Type Strains, Phase II (KMG-II): from individual species to whole genera.</title>
        <authorList>
            <person name="Goeker M."/>
        </authorList>
    </citation>
    <scope>NUCLEOTIDE SEQUENCE [LARGE SCALE GENOMIC DNA]</scope>
    <source>
        <strain evidence="2 3">DSM 28354</strain>
    </source>
</reference>
<sequence length="302" mass="32475">MLFLLLSVLLSVLLLLNFRLFPRYNVDTFQAIVFNYPVCFLTGWLLLPAGQVFTIDFSQTWTWMALGLGVGFIVTFLLSGASTQRMGITVTSLANNLSLVIPVCFSLFIFSDGNSMRFDALNYVGLALAIVAVALSTYRPATPDAATAGQPKSLGAVLLPIAVFLCYGGTNTTINYMNIHYIPSADKTVQVTLTMVIGAIAAGAVMLLVRLVRGEIRLQAKSLLGAVTLGVPNFLSFYTLLLALSAFRGNGAFVYPLYNIGVILVAAAVAGIFFHEKLNTANRIGLGLAVLAIGLLSWQQFV</sequence>
<name>A0A2T0SY16_9BACT</name>
<accession>A0A2T0SY16</accession>
<protein>
    <recommendedName>
        <fullName evidence="4">EamA-like transporter family protein</fullName>
    </recommendedName>
</protein>
<gene>
    <name evidence="2" type="ORF">CLV58_10938</name>
</gene>
<feature type="transmembrane region" description="Helical" evidence="1">
    <location>
        <begin position="93"/>
        <end position="111"/>
    </location>
</feature>
<dbReference type="AlphaFoldDB" id="A0A2T0SY16"/>
<keyword evidence="3" id="KW-1185">Reference proteome</keyword>
<evidence type="ECO:0008006" key="4">
    <source>
        <dbReference type="Google" id="ProtNLM"/>
    </source>
</evidence>
<dbReference type="Gene3D" id="1.10.3730.20">
    <property type="match status" value="1"/>
</dbReference>
<comment type="caution">
    <text evidence="2">The sequence shown here is derived from an EMBL/GenBank/DDBJ whole genome shotgun (WGS) entry which is preliminary data.</text>
</comment>
<feature type="transmembrane region" description="Helical" evidence="1">
    <location>
        <begin position="153"/>
        <end position="170"/>
    </location>
</feature>
<proteinExistence type="predicted"/>
<dbReference type="EMBL" id="PVTE01000009">
    <property type="protein sequence ID" value="PRY38311.1"/>
    <property type="molecule type" value="Genomic_DNA"/>
</dbReference>
<feature type="transmembrane region" description="Helical" evidence="1">
    <location>
        <begin position="123"/>
        <end position="141"/>
    </location>
</feature>